<evidence type="ECO:0000313" key="4">
    <source>
        <dbReference type="Proteomes" id="UP001107558"/>
    </source>
</evidence>
<gene>
    <name evidence="3" type="ORF">PVAND_009763</name>
</gene>
<feature type="compositionally biased region" description="Basic and acidic residues" evidence="2">
    <location>
        <begin position="247"/>
        <end position="261"/>
    </location>
</feature>
<dbReference type="EMBL" id="JADBJN010000001">
    <property type="protein sequence ID" value="KAG5680240.1"/>
    <property type="molecule type" value="Genomic_DNA"/>
</dbReference>
<evidence type="ECO:0000256" key="1">
    <source>
        <dbReference type="SAM" id="Coils"/>
    </source>
</evidence>
<feature type="coiled-coil region" evidence="1">
    <location>
        <begin position="83"/>
        <end position="218"/>
    </location>
</feature>
<protein>
    <submittedName>
        <fullName evidence="3">Uncharacterized protein</fullName>
    </submittedName>
</protein>
<evidence type="ECO:0000313" key="3">
    <source>
        <dbReference type="EMBL" id="KAG5680240.1"/>
    </source>
</evidence>
<sequence>MDLTDLSFETVLEMVKIQKTKLPMPDEITNFPEGLEDWVLIENEPNIIDKFSLPEMFFRVKSQELEKFKNLCKIEEQTIFELLDQREEKIKVLQEMRKDFSEMCANQIMTIDGNNEPTPEMQEIKKKINELSDSIKKDEEEVVMRNDELKFFYKHLEEQNENYQICNQEMNDSFDLLKHFECGIQVMEFEAEKFMEIIEKLDEKIKNQEVEILTKNIEDASIEEYLDVQEKENNDSDEIKEIKEQEYNEEKLNETEDRNLKQNETNEEELKQNEESNQSETEDEELAVNAEKFEESKETKDDEIEFIKVEFIGRDNEVQVVEDPALFN</sequence>
<keyword evidence="1" id="KW-0175">Coiled coil</keyword>
<evidence type="ECO:0000256" key="2">
    <source>
        <dbReference type="SAM" id="MobiDB-lite"/>
    </source>
</evidence>
<feature type="compositionally biased region" description="Basic and acidic residues" evidence="2">
    <location>
        <begin position="291"/>
        <end position="301"/>
    </location>
</feature>
<accession>A0A9J6CEJ5</accession>
<feature type="region of interest" description="Disordered" evidence="2">
    <location>
        <begin position="247"/>
        <end position="301"/>
    </location>
</feature>
<organism evidence="3 4">
    <name type="scientific">Polypedilum vanderplanki</name>
    <name type="common">Sleeping chironomid midge</name>
    <dbReference type="NCBI Taxonomy" id="319348"/>
    <lineage>
        <taxon>Eukaryota</taxon>
        <taxon>Metazoa</taxon>
        <taxon>Ecdysozoa</taxon>
        <taxon>Arthropoda</taxon>
        <taxon>Hexapoda</taxon>
        <taxon>Insecta</taxon>
        <taxon>Pterygota</taxon>
        <taxon>Neoptera</taxon>
        <taxon>Endopterygota</taxon>
        <taxon>Diptera</taxon>
        <taxon>Nematocera</taxon>
        <taxon>Chironomoidea</taxon>
        <taxon>Chironomidae</taxon>
        <taxon>Chironominae</taxon>
        <taxon>Polypedilum</taxon>
        <taxon>Polypedilum</taxon>
    </lineage>
</organism>
<name>A0A9J6CEJ5_POLVA</name>
<dbReference type="AlphaFoldDB" id="A0A9J6CEJ5"/>
<reference evidence="3" key="1">
    <citation type="submission" date="2021-03" db="EMBL/GenBank/DDBJ databases">
        <title>Chromosome level genome of the anhydrobiotic midge Polypedilum vanderplanki.</title>
        <authorList>
            <person name="Yoshida Y."/>
            <person name="Kikawada T."/>
            <person name="Gusev O."/>
        </authorList>
    </citation>
    <scope>NUCLEOTIDE SEQUENCE</scope>
    <source>
        <strain evidence="3">NIAS01</strain>
        <tissue evidence="3">Whole body or cell culture</tissue>
    </source>
</reference>
<comment type="caution">
    <text evidence="3">The sequence shown here is derived from an EMBL/GenBank/DDBJ whole genome shotgun (WGS) entry which is preliminary data.</text>
</comment>
<keyword evidence="4" id="KW-1185">Reference proteome</keyword>
<proteinExistence type="predicted"/>
<dbReference type="Proteomes" id="UP001107558">
    <property type="component" value="Chromosome 1"/>
</dbReference>